<dbReference type="PANTHER" id="PTHR11804:SF79">
    <property type="entry name" value="MITOCHONDRIAL INTERMEDIATE PEPTIDASE"/>
    <property type="match status" value="1"/>
</dbReference>
<feature type="domain" description="Peptidase M3A/M3B catalytic" evidence="14">
    <location>
        <begin position="280"/>
        <end position="751"/>
    </location>
</feature>
<comment type="cofactor">
    <cofactor evidence="13">
        <name>Zn(2+)</name>
        <dbReference type="ChEBI" id="CHEBI:29105"/>
    </cofactor>
    <text evidence="13">Binds 1 zinc ion.</text>
</comment>
<dbReference type="GO" id="GO:0004222">
    <property type="term" value="F:metalloendopeptidase activity"/>
    <property type="evidence" value="ECO:0007669"/>
    <property type="project" value="UniProtKB-EC"/>
</dbReference>
<keyword evidence="10" id="KW-0809">Transit peptide</keyword>
<dbReference type="EMBL" id="SWFT01000105">
    <property type="protein sequence ID" value="KAA8901030.1"/>
    <property type="molecule type" value="Genomic_DNA"/>
</dbReference>
<evidence type="ECO:0000256" key="8">
    <source>
        <dbReference type="ARBA" id="ARBA00022801"/>
    </source>
</evidence>
<dbReference type="OMA" id="ALMFEYM"/>
<dbReference type="GO" id="GO:0046872">
    <property type="term" value="F:metal ion binding"/>
    <property type="evidence" value="ECO:0007669"/>
    <property type="project" value="UniProtKB-UniRule"/>
</dbReference>
<keyword evidence="16" id="KW-1185">Reference proteome</keyword>
<evidence type="ECO:0000313" key="15">
    <source>
        <dbReference type="EMBL" id="KAA8901030.1"/>
    </source>
</evidence>
<comment type="similarity">
    <text evidence="3 13">Belongs to the peptidase M3 family.</text>
</comment>
<accession>A0A642UKU9</accession>
<gene>
    <name evidence="15" type="ORF">DIURU_003400</name>
</gene>
<dbReference type="Proteomes" id="UP000449547">
    <property type="component" value="Unassembled WGS sequence"/>
</dbReference>
<dbReference type="Gene3D" id="1.10.1370.10">
    <property type="entry name" value="Neurolysin, domain 3"/>
    <property type="match status" value="1"/>
</dbReference>
<dbReference type="SUPFAM" id="SSF55486">
    <property type="entry name" value="Metalloproteases ('zincins'), catalytic domain"/>
    <property type="match status" value="1"/>
</dbReference>
<evidence type="ECO:0000256" key="11">
    <source>
        <dbReference type="ARBA" id="ARBA00023049"/>
    </source>
</evidence>
<keyword evidence="9 13" id="KW-0862">Zinc</keyword>
<dbReference type="EC" id="3.4.24.59" evidence="4"/>
<evidence type="ECO:0000256" key="5">
    <source>
        <dbReference type="ARBA" id="ARBA00018046"/>
    </source>
</evidence>
<organism evidence="15 16">
    <name type="scientific">Diutina rugosa</name>
    <name type="common">Yeast</name>
    <name type="synonym">Candida rugosa</name>
    <dbReference type="NCBI Taxonomy" id="5481"/>
    <lineage>
        <taxon>Eukaryota</taxon>
        <taxon>Fungi</taxon>
        <taxon>Dikarya</taxon>
        <taxon>Ascomycota</taxon>
        <taxon>Saccharomycotina</taxon>
        <taxon>Pichiomycetes</taxon>
        <taxon>Debaryomycetaceae</taxon>
        <taxon>Diutina</taxon>
    </lineage>
</organism>
<protein>
    <recommendedName>
        <fullName evidence="5">Mitochondrial intermediate peptidase</fullName>
        <ecNumber evidence="4">3.4.24.59</ecNumber>
    </recommendedName>
</protein>
<dbReference type="InterPro" id="IPR001567">
    <property type="entry name" value="Pept_M3A_M3B_dom"/>
</dbReference>
<evidence type="ECO:0000256" key="10">
    <source>
        <dbReference type="ARBA" id="ARBA00022946"/>
    </source>
</evidence>
<evidence type="ECO:0000256" key="3">
    <source>
        <dbReference type="ARBA" id="ARBA00006040"/>
    </source>
</evidence>
<comment type="catalytic activity">
    <reaction evidence="1">
        <text>Release of an N-terminal octapeptide as second stage of processing of some proteins imported into the mitochondrion.</text>
        <dbReference type="EC" id="3.4.24.59"/>
    </reaction>
</comment>
<evidence type="ECO:0000256" key="7">
    <source>
        <dbReference type="ARBA" id="ARBA00022723"/>
    </source>
</evidence>
<dbReference type="GO" id="GO:0005759">
    <property type="term" value="C:mitochondrial matrix"/>
    <property type="evidence" value="ECO:0007669"/>
    <property type="project" value="UniProtKB-SubCell"/>
</dbReference>
<dbReference type="InterPro" id="IPR045090">
    <property type="entry name" value="Pept_M3A_M3B"/>
</dbReference>
<evidence type="ECO:0000256" key="4">
    <source>
        <dbReference type="ARBA" id="ARBA00012441"/>
    </source>
</evidence>
<dbReference type="VEuPathDB" id="FungiDB:DIURU_003400"/>
<keyword evidence="7 13" id="KW-0479">Metal-binding</keyword>
<dbReference type="AlphaFoldDB" id="A0A642UKU9"/>
<evidence type="ECO:0000313" key="16">
    <source>
        <dbReference type="Proteomes" id="UP000449547"/>
    </source>
</evidence>
<evidence type="ECO:0000256" key="6">
    <source>
        <dbReference type="ARBA" id="ARBA00022670"/>
    </source>
</evidence>
<proteinExistence type="inferred from homology"/>
<keyword evidence="6 13" id="KW-0645">Protease</keyword>
<dbReference type="Pfam" id="PF01432">
    <property type="entry name" value="Peptidase_M3"/>
    <property type="match status" value="1"/>
</dbReference>
<evidence type="ECO:0000256" key="13">
    <source>
        <dbReference type="RuleBase" id="RU003435"/>
    </source>
</evidence>
<comment type="caution">
    <text evidence="15">The sequence shown here is derived from an EMBL/GenBank/DDBJ whole genome shotgun (WGS) entry which is preliminary data.</text>
</comment>
<dbReference type="GO" id="GO:0006627">
    <property type="term" value="P:protein processing involved in protein targeting to mitochondrion"/>
    <property type="evidence" value="ECO:0007669"/>
    <property type="project" value="TreeGrafter"/>
</dbReference>
<comment type="subcellular location">
    <subcellularLocation>
        <location evidence="2">Mitochondrion matrix</location>
    </subcellularLocation>
</comment>
<dbReference type="OrthoDB" id="17530at2759"/>
<dbReference type="GeneID" id="54782051"/>
<dbReference type="RefSeq" id="XP_034011653.1">
    <property type="nucleotide sequence ID" value="XM_034156159.1"/>
</dbReference>
<keyword evidence="12" id="KW-0496">Mitochondrion</keyword>
<dbReference type="PANTHER" id="PTHR11804">
    <property type="entry name" value="PROTEASE M3 THIMET OLIGOPEPTIDASE-RELATED"/>
    <property type="match status" value="1"/>
</dbReference>
<evidence type="ECO:0000256" key="1">
    <source>
        <dbReference type="ARBA" id="ARBA00000436"/>
    </source>
</evidence>
<dbReference type="CDD" id="cd06457">
    <property type="entry name" value="M3A_MIP"/>
    <property type="match status" value="1"/>
</dbReference>
<dbReference type="GO" id="GO:0006518">
    <property type="term" value="P:peptide metabolic process"/>
    <property type="evidence" value="ECO:0007669"/>
    <property type="project" value="TreeGrafter"/>
</dbReference>
<reference evidence="15 16" key="1">
    <citation type="submission" date="2019-07" db="EMBL/GenBank/DDBJ databases">
        <title>Genome assembly of two rare yeast pathogens: Diutina rugosa and Trichomonascus ciferrii.</title>
        <authorList>
            <person name="Mixao V."/>
            <person name="Saus E."/>
            <person name="Hansen A."/>
            <person name="Lass-Flor C."/>
            <person name="Gabaldon T."/>
        </authorList>
    </citation>
    <scope>NUCLEOTIDE SEQUENCE [LARGE SCALE GENOMIC DNA]</scope>
    <source>
        <strain evidence="15 16">CBS 613</strain>
    </source>
</reference>
<sequence>MRPSIAAQRALPLRRRLPCGTLTLNVYRFTHTPTSAANNHLRRIFDDYSYFSGFNSNFPKAGLFGNSYLKTPKGLLEFSSDSLNRAKLLVNDLLGTAHTEEGKLSYIRRLDQLSDVLCRVIDVAEFIRVAHPQKQWIDAAQQTHEVMFEYMNQLNTNVELYTHLRDILADPEVCDQLTEEEIQVGEYLKQDFERSGIHMDPETRENFVTITQQISVLGSMFNSNVGELAEYSIQVPLFEVKQLEPSLEQDIMAYQSRFASKPSQGHVHIPLVGNIPYRILSMCPSEGLRKRVWIALHNSKPDQIKTLNSIIQYRAYLAHMLGFPSFAAYQLEHKMARSPENVMTFLRNLQSKLVGSSVGNNSQLGGVMHELRNLYSHKEGSRVLASNGEVMDSVKPWDRDYLVRQQQNQPEEPLPSISPYLSVGTVISGLSRLFESIYNVEFIPVPTNRGETWDSQVRKIAVYDRASQKTIGYLYLDFWSQKVLPSHFTIVCSRKLNADLDDDVSGQVFTDDSQNYQLPVISLVCNFASSPKAVTLLTLDQVDTIFHEMGHAMHSMIGRTDLHNLSGTRCSTDFVELPSVLMESFARDPRVLCTIARHYQTDEPLPAELLEKQQNDKVILNNCEEFMQSKMAMLDQLLHDGDVIKNLENFDSTPIYHELERRLRIFADVESTWHGKFPHLFSYGSVYYSYLLDRAIADRVWKELFADDPWSREAGERYKNSILKWGGTRDPWKCLADALDDPELVAGDSHAMEKIVAH</sequence>
<evidence type="ECO:0000259" key="14">
    <source>
        <dbReference type="Pfam" id="PF01432"/>
    </source>
</evidence>
<evidence type="ECO:0000256" key="12">
    <source>
        <dbReference type="ARBA" id="ARBA00023128"/>
    </source>
</evidence>
<dbReference type="InterPro" id="IPR024077">
    <property type="entry name" value="Neurolysin/TOP_dom2"/>
</dbReference>
<name>A0A642UKU9_DIURU</name>
<dbReference type="Gene3D" id="3.40.390.10">
    <property type="entry name" value="Collagenase (Catalytic Domain)"/>
    <property type="match status" value="1"/>
</dbReference>
<keyword evidence="11 13" id="KW-0482">Metalloprotease</keyword>
<keyword evidence="8 13" id="KW-0378">Hydrolase</keyword>
<dbReference type="InterPro" id="IPR033851">
    <property type="entry name" value="M3A_MIP"/>
</dbReference>
<evidence type="ECO:0000256" key="9">
    <source>
        <dbReference type="ARBA" id="ARBA00022833"/>
    </source>
</evidence>
<evidence type="ECO:0000256" key="2">
    <source>
        <dbReference type="ARBA" id="ARBA00004305"/>
    </source>
</evidence>
<dbReference type="InterPro" id="IPR024079">
    <property type="entry name" value="MetalloPept_cat_dom_sf"/>
</dbReference>